<dbReference type="PROSITE" id="PS51892">
    <property type="entry name" value="SUBTILASE"/>
    <property type="match status" value="1"/>
</dbReference>
<dbReference type="HOGENOM" id="CLU_020737_0_0_10"/>
<sequence>MVAAALAFMASAQPFQSIYYPSKLTASTITRVHRTASALRASDENIHAIVRLCDEADLDRLAADYGVAFNVVTGNLATAVIPMSALVDFAEDPDVENVDAGNSVKAMTDLAREYSHVDALHVGLPDFPRSFTGKGVLIGVIDTGFDFMHPAFRDAEGNSRIIHVWDQSGRNGNASSMGYGVVFDTPELIRSAAHDVSRDTHGTHVAAIAASSADVYKGMAPESDIVVVATDKSESGIIDALAYLLDYAEKEKKPMAINLSMGTVIGFKDGTDPIASMIDELLDKSGKKCLMAIAAGNEGHRNSTIVTEATGQGEVINTSFTPPSHMRENIFIGCSTTSAFQVTLSLVGSDGVAFETSISSDVSESVSHENITGEKDYSLVTLSPMKDADGLQRGVSINLYAPLKDGQKWKLSVTGAAGKYIACCDYGELDNGSNASTMAATACGQIPISVGAYVSRDKFTNLQGTERSSDWTVGERYPLSGMGPAFDGRDKPDVLAPGAHIISAINNYAASYNVNREDLAYTEVDALIPGRTNYWGAMCGTSMATPVVTGIMALWLQANPRLDFDHVRKLIGSPGSHIDAKTGMESLLAGVELPKSKNTVPYIYNPFTRSIAIIGEGVVCVEVFAVDGTVLKRKNRPVEPVHIPEGAMRIVRITTSTGSHILKI</sequence>
<dbReference type="InterPro" id="IPR000209">
    <property type="entry name" value="Peptidase_S8/S53_dom"/>
</dbReference>
<accession>K0X4R8</accession>
<keyword evidence="3 6" id="KW-0378">Hydrolase</keyword>
<dbReference type="AlphaFoldDB" id="K0X4R8"/>
<evidence type="ECO:0000256" key="2">
    <source>
        <dbReference type="ARBA" id="ARBA00022670"/>
    </source>
</evidence>
<dbReference type="Pfam" id="PF00082">
    <property type="entry name" value="Peptidase_S8"/>
    <property type="match status" value="1"/>
</dbReference>
<evidence type="ECO:0000256" key="6">
    <source>
        <dbReference type="PROSITE-ProRule" id="PRU01240"/>
    </source>
</evidence>
<dbReference type="GO" id="GO:0006508">
    <property type="term" value="P:proteolysis"/>
    <property type="evidence" value="ECO:0007669"/>
    <property type="project" value="UniProtKB-KW"/>
</dbReference>
<keyword evidence="4 6" id="KW-0720">Serine protease</keyword>
<protein>
    <recommendedName>
        <fullName evidence="8">Peptidase S8/S53 domain-containing protein</fullName>
    </recommendedName>
</protein>
<feature type="active site" description="Charge relay system" evidence="5 6">
    <location>
        <position position="542"/>
    </location>
</feature>
<dbReference type="PATRIC" id="fig|742726.3.peg.853"/>
<dbReference type="Proteomes" id="UP000006044">
    <property type="component" value="Unassembled WGS sequence"/>
</dbReference>
<name>K0X4R8_9BACT</name>
<dbReference type="Gene3D" id="3.40.50.200">
    <property type="entry name" value="Peptidase S8/S53 domain"/>
    <property type="match status" value="2"/>
</dbReference>
<dbReference type="OrthoDB" id="1489355at2"/>
<proteinExistence type="inferred from homology"/>
<dbReference type="PROSITE" id="PS00136">
    <property type="entry name" value="SUBTILASE_ASP"/>
    <property type="match status" value="1"/>
</dbReference>
<dbReference type="PRINTS" id="PR00723">
    <property type="entry name" value="SUBTILISIN"/>
</dbReference>
<dbReference type="InterPro" id="IPR050131">
    <property type="entry name" value="Peptidase_S8_subtilisin-like"/>
</dbReference>
<feature type="domain" description="Peptidase S8/S53" evidence="8">
    <location>
        <begin position="133"/>
        <end position="571"/>
    </location>
</feature>
<dbReference type="PANTHER" id="PTHR43806:SF11">
    <property type="entry name" value="CEREVISIN-RELATED"/>
    <property type="match status" value="1"/>
</dbReference>
<organism evidence="9 10">
    <name type="scientific">Barnesiella intestinihominis YIT 11860</name>
    <dbReference type="NCBI Taxonomy" id="742726"/>
    <lineage>
        <taxon>Bacteria</taxon>
        <taxon>Pseudomonadati</taxon>
        <taxon>Bacteroidota</taxon>
        <taxon>Bacteroidia</taxon>
        <taxon>Bacteroidales</taxon>
        <taxon>Barnesiellaceae</taxon>
        <taxon>Barnesiella</taxon>
    </lineage>
</organism>
<dbReference type="STRING" id="742726.HMPREF9448_00797"/>
<dbReference type="eggNOG" id="COG1404">
    <property type="taxonomic scope" value="Bacteria"/>
</dbReference>
<dbReference type="InterPro" id="IPR023828">
    <property type="entry name" value="Peptidase_S8_Ser-AS"/>
</dbReference>
<dbReference type="PROSITE" id="PS00138">
    <property type="entry name" value="SUBTILASE_SER"/>
    <property type="match status" value="1"/>
</dbReference>
<dbReference type="InterPro" id="IPR023827">
    <property type="entry name" value="Peptidase_S8_Asp-AS"/>
</dbReference>
<evidence type="ECO:0000259" key="8">
    <source>
        <dbReference type="Pfam" id="PF00082"/>
    </source>
</evidence>
<evidence type="ECO:0000256" key="4">
    <source>
        <dbReference type="ARBA" id="ARBA00022825"/>
    </source>
</evidence>
<dbReference type="EMBL" id="ADLE01000006">
    <property type="protein sequence ID" value="EJZ65416.1"/>
    <property type="molecule type" value="Genomic_DNA"/>
</dbReference>
<evidence type="ECO:0000256" key="3">
    <source>
        <dbReference type="ARBA" id="ARBA00022801"/>
    </source>
</evidence>
<dbReference type="GO" id="GO:0004252">
    <property type="term" value="F:serine-type endopeptidase activity"/>
    <property type="evidence" value="ECO:0007669"/>
    <property type="project" value="UniProtKB-UniRule"/>
</dbReference>
<dbReference type="SUPFAM" id="SSF52743">
    <property type="entry name" value="Subtilisin-like"/>
    <property type="match status" value="1"/>
</dbReference>
<dbReference type="InterPro" id="IPR015500">
    <property type="entry name" value="Peptidase_S8_subtilisin-rel"/>
</dbReference>
<dbReference type="PANTHER" id="PTHR43806">
    <property type="entry name" value="PEPTIDASE S8"/>
    <property type="match status" value="1"/>
</dbReference>
<dbReference type="InterPro" id="IPR036852">
    <property type="entry name" value="Peptidase_S8/S53_dom_sf"/>
</dbReference>
<gene>
    <name evidence="9" type="ORF">HMPREF9448_00797</name>
</gene>
<comment type="similarity">
    <text evidence="1 6 7">Belongs to the peptidase S8 family.</text>
</comment>
<evidence type="ECO:0000256" key="7">
    <source>
        <dbReference type="RuleBase" id="RU003355"/>
    </source>
</evidence>
<evidence type="ECO:0000256" key="1">
    <source>
        <dbReference type="ARBA" id="ARBA00011073"/>
    </source>
</evidence>
<evidence type="ECO:0000313" key="10">
    <source>
        <dbReference type="Proteomes" id="UP000006044"/>
    </source>
</evidence>
<evidence type="ECO:0000256" key="5">
    <source>
        <dbReference type="PIRSR" id="PIRSR615500-1"/>
    </source>
</evidence>
<keyword evidence="2 6" id="KW-0645">Protease</keyword>
<feature type="active site" description="Charge relay system" evidence="5 6">
    <location>
        <position position="142"/>
    </location>
</feature>
<feature type="active site" description="Charge relay system" evidence="5 6">
    <location>
        <position position="201"/>
    </location>
</feature>
<evidence type="ECO:0000313" key="9">
    <source>
        <dbReference type="EMBL" id="EJZ65416.1"/>
    </source>
</evidence>
<keyword evidence="10" id="KW-1185">Reference proteome</keyword>
<reference evidence="9 10" key="1">
    <citation type="submission" date="2012-08" db="EMBL/GenBank/DDBJ databases">
        <title>The Genome Sequence of Barnesiella intestinihominis YIT 11860.</title>
        <authorList>
            <consortium name="The Broad Institute Genome Sequencing Platform"/>
            <person name="Earl A."/>
            <person name="Ward D."/>
            <person name="Feldgarden M."/>
            <person name="Gevers D."/>
            <person name="Morotomi M."/>
            <person name="Walker B."/>
            <person name="Young S.K."/>
            <person name="Zeng Q."/>
            <person name="Gargeya S."/>
            <person name="Fitzgerald M."/>
            <person name="Haas B."/>
            <person name="Abouelleil A."/>
            <person name="Alvarado L."/>
            <person name="Arachchi H.M."/>
            <person name="Berlin A.M."/>
            <person name="Chapman S.B."/>
            <person name="Goldberg J."/>
            <person name="Griggs A."/>
            <person name="Gujja S."/>
            <person name="Hansen M."/>
            <person name="Howarth C."/>
            <person name="Imamovic A."/>
            <person name="Larimer J."/>
            <person name="McCowen C."/>
            <person name="Montmayeur A."/>
            <person name="Murphy C."/>
            <person name="Neiman D."/>
            <person name="Pearson M."/>
            <person name="Priest M."/>
            <person name="Roberts A."/>
            <person name="Saif S."/>
            <person name="Shea T."/>
            <person name="Sisk P."/>
            <person name="Sykes S."/>
            <person name="Wortman J."/>
            <person name="Nusbaum C."/>
            <person name="Birren B."/>
        </authorList>
    </citation>
    <scope>NUCLEOTIDE SEQUENCE [LARGE SCALE GENOMIC DNA]</scope>
    <source>
        <strain evidence="9 10">YIT 11860</strain>
    </source>
</reference>
<comment type="caution">
    <text evidence="9">The sequence shown here is derived from an EMBL/GenBank/DDBJ whole genome shotgun (WGS) entry which is preliminary data.</text>
</comment>